<dbReference type="Proteomes" id="UP000594263">
    <property type="component" value="Unplaced"/>
</dbReference>
<dbReference type="InterPro" id="IPR014710">
    <property type="entry name" value="RmlC-like_jellyroll"/>
</dbReference>
<evidence type="ECO:0000259" key="3">
    <source>
        <dbReference type="SMART" id="SM00835"/>
    </source>
</evidence>
<dbReference type="Pfam" id="PF00190">
    <property type="entry name" value="Cupin_1"/>
    <property type="match status" value="2"/>
</dbReference>
<dbReference type="PANTHER" id="PTHR31189:SF7">
    <property type="entry name" value="OS03G0197300 PROTEIN"/>
    <property type="match status" value="1"/>
</dbReference>
<accession>A0A7N0ZSU3</accession>
<feature type="compositionally biased region" description="Basic and acidic residues" evidence="1">
    <location>
        <begin position="439"/>
        <end position="500"/>
    </location>
</feature>
<feature type="domain" description="Cupin type-1" evidence="3">
    <location>
        <begin position="251"/>
        <end position="406"/>
    </location>
</feature>
<dbReference type="CDD" id="cd02245">
    <property type="entry name" value="cupin_7S_vicilin-like_C"/>
    <property type="match status" value="1"/>
</dbReference>
<feature type="compositionally biased region" description="Basic and acidic residues" evidence="1">
    <location>
        <begin position="634"/>
        <end position="664"/>
    </location>
</feature>
<dbReference type="AlphaFoldDB" id="A0A7N0ZSU3"/>
<organism evidence="4 5">
    <name type="scientific">Kalanchoe fedtschenkoi</name>
    <name type="common">Lavender scallops</name>
    <name type="synonym">South American air plant</name>
    <dbReference type="NCBI Taxonomy" id="63787"/>
    <lineage>
        <taxon>Eukaryota</taxon>
        <taxon>Viridiplantae</taxon>
        <taxon>Streptophyta</taxon>
        <taxon>Embryophyta</taxon>
        <taxon>Tracheophyta</taxon>
        <taxon>Spermatophyta</taxon>
        <taxon>Magnoliopsida</taxon>
        <taxon>eudicotyledons</taxon>
        <taxon>Gunneridae</taxon>
        <taxon>Pentapetalae</taxon>
        <taxon>Saxifragales</taxon>
        <taxon>Crassulaceae</taxon>
        <taxon>Kalanchoe</taxon>
    </lineage>
</organism>
<dbReference type="InterPro" id="IPR011051">
    <property type="entry name" value="RmlC_Cupin_sf"/>
</dbReference>
<keyword evidence="5" id="KW-1185">Reference proteome</keyword>
<dbReference type="SMART" id="SM00835">
    <property type="entry name" value="Cupin_1"/>
    <property type="match status" value="2"/>
</dbReference>
<dbReference type="CDD" id="cd02244">
    <property type="entry name" value="cupin_7S_vicilin-like_N"/>
    <property type="match status" value="1"/>
</dbReference>
<evidence type="ECO:0000256" key="1">
    <source>
        <dbReference type="SAM" id="MobiDB-lite"/>
    </source>
</evidence>
<dbReference type="Gene3D" id="2.60.120.10">
    <property type="entry name" value="Jelly Rolls"/>
    <property type="match status" value="2"/>
</dbReference>
<dbReference type="PANTHER" id="PTHR31189">
    <property type="entry name" value="OS03G0336100 PROTEIN-RELATED"/>
    <property type="match status" value="1"/>
</dbReference>
<keyword evidence="2" id="KW-0732">Signal</keyword>
<feature type="signal peptide" evidence="2">
    <location>
        <begin position="1"/>
        <end position="28"/>
    </location>
</feature>
<dbReference type="EnsemblPlants" id="Kaladp0024s0907.1.v1.1">
    <property type="protein sequence ID" value="Kaladp0024s0907.1.v1.1"/>
    <property type="gene ID" value="Kaladp0024s0907.v1.1"/>
</dbReference>
<feature type="compositionally biased region" description="Basic and acidic residues" evidence="1">
    <location>
        <begin position="508"/>
        <end position="567"/>
    </location>
</feature>
<dbReference type="InterPro" id="IPR006045">
    <property type="entry name" value="Cupin_1"/>
</dbReference>
<dbReference type="SUPFAM" id="SSF51182">
    <property type="entry name" value="RmlC-like cupins"/>
    <property type="match status" value="1"/>
</dbReference>
<feature type="chain" id="PRO_5029891748" description="Cupin type-1 domain-containing protein" evidence="2">
    <location>
        <begin position="29"/>
        <end position="683"/>
    </location>
</feature>
<dbReference type="Gramene" id="Kaladp0024s0907.1.v1.1">
    <property type="protein sequence ID" value="Kaladp0024s0907.1.v1.1"/>
    <property type="gene ID" value="Kaladp0024s0907.v1.1"/>
</dbReference>
<evidence type="ECO:0000313" key="5">
    <source>
        <dbReference type="Proteomes" id="UP000594263"/>
    </source>
</evidence>
<sequence>MTTMKTSPWQILCFTCLFCVACLWVADAECSVGWGSSLVVRRDERKPVLVTEFGEISAVEIGGGARNGSFHLQFFKLEPNALFLPVMLHAEMLLYCHSGSGDLTWVDQGKKTATVSLTKGDVYRVRQGSVFFVKSNLETSLRERLRITALFPHAQFSPVGPYSSIADLVRGFDSSVLQAAFQVPEEVIQTIKNATEQPLIIQDVSSQQPEEGRPSDWEGRFVRAFLRLNGAKMENKKQKHKEKKRKESKAFNVFSADPDFENCNGWSLTVGPEDLEVMKDSTFGAFYVNLTKGAMMAPHWNPTATEVAFVVGGRGMVRVVGSSAEGSQAGCESQSFKVEEGDVFVVPRFHPMSQTSFNNESFVFMGFSTTGRRNYPQYLVGRESVFQGIDKDVLAAAFNVENATVAQLVGQQEQALIVECTSCAEEQYSAWQEEIQRRREEEERKRREEEEARRREEEEEEEARRREEEEERRRKEEEEEAKRREEEEARERERQRQEEEAAREEEEEKKRREEQARREEEERRQREEEARRQEEERAEQERRKREEEARREEEERERQRREEEEGRGGGGGETEEEAARREQEERERREREEQEGRGGGGSGEGPAGKPEEKETGRQSRRGRQQPEEEGSGGRGREESEGEAAMRQEEERIRREREQMEHGRSAEAPIILVDNLDKVVELLF</sequence>
<feature type="region of interest" description="Disordered" evidence="1">
    <location>
        <begin position="439"/>
        <end position="671"/>
    </location>
</feature>
<name>A0A7N0ZSU3_KALFE</name>
<feature type="domain" description="Cupin type-1" evidence="3">
    <location>
        <begin position="42"/>
        <end position="189"/>
    </location>
</feature>
<proteinExistence type="predicted"/>
<dbReference type="InterPro" id="IPR050253">
    <property type="entry name" value="Seed_Storage-Functional"/>
</dbReference>
<evidence type="ECO:0000256" key="2">
    <source>
        <dbReference type="SAM" id="SignalP"/>
    </source>
</evidence>
<feature type="compositionally biased region" description="Gly residues" evidence="1">
    <location>
        <begin position="597"/>
        <end position="606"/>
    </location>
</feature>
<feature type="compositionally biased region" description="Basic and acidic residues" evidence="1">
    <location>
        <begin position="577"/>
        <end position="596"/>
    </location>
</feature>
<dbReference type="OMA" id="HFITMSP"/>
<reference evidence="4" key="1">
    <citation type="submission" date="2021-01" db="UniProtKB">
        <authorList>
            <consortium name="EnsemblPlants"/>
        </authorList>
    </citation>
    <scope>IDENTIFICATION</scope>
</reference>
<evidence type="ECO:0000313" key="4">
    <source>
        <dbReference type="EnsemblPlants" id="Kaladp0024s0907.1.v1.1"/>
    </source>
</evidence>
<protein>
    <recommendedName>
        <fullName evidence="3">Cupin type-1 domain-containing protein</fullName>
    </recommendedName>
</protein>